<comment type="function">
    <text evidence="6">Specifically methylates the adenine in position 37 of tRNA(1)(Val) (anticodon cmo5UAC).</text>
</comment>
<proteinExistence type="inferred from homology"/>
<dbReference type="PANTHER" id="PTHR47739:SF1">
    <property type="entry name" value="TRNA1(VAL) (ADENINE(37)-N6)-METHYLTRANSFERASE"/>
    <property type="match status" value="1"/>
</dbReference>
<keyword evidence="9" id="KW-1185">Reference proteome</keyword>
<dbReference type="InterPro" id="IPR020596">
    <property type="entry name" value="rRNA_Ade_Mease_Trfase_CS"/>
</dbReference>
<dbReference type="Proteomes" id="UP000326509">
    <property type="component" value="Unassembled WGS sequence"/>
</dbReference>
<evidence type="ECO:0000256" key="1">
    <source>
        <dbReference type="ARBA" id="ARBA00022490"/>
    </source>
</evidence>
<dbReference type="InterPro" id="IPR007848">
    <property type="entry name" value="Small_mtfrase_dom"/>
</dbReference>
<gene>
    <name evidence="8" type="ORF">ULMA_25020</name>
</gene>
<dbReference type="InterPro" id="IPR022882">
    <property type="entry name" value="tRNA_adenine-N6_MeTrfase"/>
</dbReference>
<comment type="caution">
    <text evidence="8">The sequence shown here is derived from an EMBL/GenBank/DDBJ whole genome shotgun (WGS) entry which is preliminary data.</text>
</comment>
<comment type="subcellular location">
    <subcellularLocation>
        <location evidence="6">Cytoplasm</location>
    </subcellularLocation>
</comment>
<feature type="domain" description="Methyltransferase small" evidence="7">
    <location>
        <begin position="40"/>
        <end position="171"/>
    </location>
</feature>
<keyword evidence="3 6" id="KW-0808">Transferase</keyword>
<dbReference type="GO" id="GO:0008033">
    <property type="term" value="P:tRNA processing"/>
    <property type="evidence" value="ECO:0007669"/>
    <property type="project" value="UniProtKB-UniRule"/>
</dbReference>
<sequence>MSTHPFKFKKFTVNQDQCAMKIGTDGVLIGAWASLENYPSNILDIGTGTGVISLILAQRSNAENIEAVEIDDNAFEQATSNFENSPWGDRLFCYHASIQEFATEMSEEEPYDLIISNPPFYTEDYKTNDKARDTARFTDAMPFQHLIVCAAHLLSEIGKFVVIIPKKEEVEFLKISEEHHLHLQKKCNVKGTKSSPIKRVMLELGFDKITPNTTTLTIEIERHKYTPEYIELVKDFYLKM</sequence>
<keyword evidence="1 6" id="KW-0963">Cytoplasm</keyword>
<dbReference type="Gene3D" id="3.40.50.150">
    <property type="entry name" value="Vaccinia Virus protein VP39"/>
    <property type="match status" value="1"/>
</dbReference>
<dbReference type="CDD" id="cd02440">
    <property type="entry name" value="AdoMet_MTases"/>
    <property type="match status" value="1"/>
</dbReference>
<dbReference type="Pfam" id="PF05175">
    <property type="entry name" value="MTS"/>
    <property type="match status" value="1"/>
</dbReference>
<evidence type="ECO:0000256" key="2">
    <source>
        <dbReference type="ARBA" id="ARBA00022603"/>
    </source>
</evidence>
<dbReference type="InterPro" id="IPR029063">
    <property type="entry name" value="SAM-dependent_MTases_sf"/>
</dbReference>
<dbReference type="EC" id="2.1.1.223" evidence="6"/>
<dbReference type="SUPFAM" id="SSF53335">
    <property type="entry name" value="S-adenosyl-L-methionine-dependent methyltransferases"/>
    <property type="match status" value="1"/>
</dbReference>
<accession>A0A5J4IZA0</accession>
<evidence type="ECO:0000256" key="5">
    <source>
        <dbReference type="ARBA" id="ARBA00022694"/>
    </source>
</evidence>
<dbReference type="EMBL" id="BKCG01000007">
    <property type="protein sequence ID" value="GER60394.1"/>
    <property type="molecule type" value="Genomic_DNA"/>
</dbReference>
<evidence type="ECO:0000256" key="3">
    <source>
        <dbReference type="ARBA" id="ARBA00022679"/>
    </source>
</evidence>
<dbReference type="GO" id="GO:0016430">
    <property type="term" value="F:tRNA (adenine-N6)-methyltransferase activity"/>
    <property type="evidence" value="ECO:0007669"/>
    <property type="project" value="UniProtKB-UniRule"/>
</dbReference>
<organism evidence="8 9">
    <name type="scientific">Patiriisocius marinus</name>
    <dbReference type="NCBI Taxonomy" id="1397112"/>
    <lineage>
        <taxon>Bacteria</taxon>
        <taxon>Pseudomonadati</taxon>
        <taxon>Bacteroidota</taxon>
        <taxon>Flavobacteriia</taxon>
        <taxon>Flavobacteriales</taxon>
        <taxon>Flavobacteriaceae</taxon>
        <taxon>Patiriisocius</taxon>
    </lineage>
</organism>
<keyword evidence="5 6" id="KW-0819">tRNA processing</keyword>
<dbReference type="PROSITE" id="PS01131">
    <property type="entry name" value="RRNA_A_DIMETH"/>
    <property type="match status" value="1"/>
</dbReference>
<evidence type="ECO:0000313" key="8">
    <source>
        <dbReference type="EMBL" id="GER60394.1"/>
    </source>
</evidence>
<dbReference type="InterPro" id="IPR002052">
    <property type="entry name" value="DNA_methylase_N6_adenine_CS"/>
</dbReference>
<keyword evidence="4 6" id="KW-0949">S-adenosyl-L-methionine</keyword>
<evidence type="ECO:0000256" key="4">
    <source>
        <dbReference type="ARBA" id="ARBA00022691"/>
    </source>
</evidence>
<dbReference type="GO" id="GO:0003676">
    <property type="term" value="F:nucleic acid binding"/>
    <property type="evidence" value="ECO:0007669"/>
    <property type="project" value="InterPro"/>
</dbReference>
<dbReference type="GO" id="GO:0000179">
    <property type="term" value="F:rRNA (adenine-N6,N6-)-dimethyltransferase activity"/>
    <property type="evidence" value="ECO:0007669"/>
    <property type="project" value="InterPro"/>
</dbReference>
<comment type="similarity">
    <text evidence="6">Belongs to the methyltransferase superfamily. tRNA (adenine-N(6)-)-methyltransferase family.</text>
</comment>
<dbReference type="PANTHER" id="PTHR47739">
    <property type="entry name" value="TRNA1(VAL) (ADENINE(37)-N6)-METHYLTRANSFERASE"/>
    <property type="match status" value="1"/>
</dbReference>
<dbReference type="InterPro" id="IPR050210">
    <property type="entry name" value="tRNA_Adenine-N(6)_MTase"/>
</dbReference>
<dbReference type="HAMAP" id="MF_01872">
    <property type="entry name" value="tRNA_methyltr_YfiC"/>
    <property type="match status" value="1"/>
</dbReference>
<reference evidence="8 9" key="1">
    <citation type="submission" date="2019-08" db="EMBL/GenBank/DDBJ databases">
        <title>Draft genome sequence of Ulvibacter marinus type strain NBRC 109484.</title>
        <authorList>
            <person name="Kawano K."/>
            <person name="Ushijima N."/>
            <person name="Kihara M."/>
            <person name="Itoh H."/>
        </authorList>
    </citation>
    <scope>NUCLEOTIDE SEQUENCE [LARGE SCALE GENOMIC DNA]</scope>
    <source>
        <strain evidence="8 9">NBRC 109484</strain>
    </source>
</reference>
<dbReference type="PROSITE" id="PS00092">
    <property type="entry name" value="N6_MTASE"/>
    <property type="match status" value="1"/>
</dbReference>
<comment type="catalytic activity">
    <reaction evidence="6">
        <text>adenosine(37) in tRNA1(Val) + S-adenosyl-L-methionine = N(6)-methyladenosine(37) in tRNA1(Val) + S-adenosyl-L-homocysteine + H(+)</text>
        <dbReference type="Rhea" id="RHEA:43160"/>
        <dbReference type="Rhea" id="RHEA-COMP:10369"/>
        <dbReference type="Rhea" id="RHEA-COMP:10370"/>
        <dbReference type="ChEBI" id="CHEBI:15378"/>
        <dbReference type="ChEBI" id="CHEBI:57856"/>
        <dbReference type="ChEBI" id="CHEBI:59789"/>
        <dbReference type="ChEBI" id="CHEBI:74411"/>
        <dbReference type="ChEBI" id="CHEBI:74449"/>
        <dbReference type="EC" id="2.1.1.223"/>
    </reaction>
</comment>
<dbReference type="AlphaFoldDB" id="A0A5J4IZA0"/>
<evidence type="ECO:0000259" key="7">
    <source>
        <dbReference type="Pfam" id="PF05175"/>
    </source>
</evidence>
<evidence type="ECO:0000313" key="9">
    <source>
        <dbReference type="Proteomes" id="UP000326509"/>
    </source>
</evidence>
<protein>
    <recommendedName>
        <fullName evidence="6">tRNA1(Val) (adenine(37)-N6)-methyltransferase</fullName>
        <ecNumber evidence="6">2.1.1.223</ecNumber>
    </recommendedName>
    <alternativeName>
        <fullName evidence="6">tRNA m6A37 methyltransferase</fullName>
    </alternativeName>
</protein>
<keyword evidence="2 6" id="KW-0489">Methyltransferase</keyword>
<dbReference type="GO" id="GO:0005737">
    <property type="term" value="C:cytoplasm"/>
    <property type="evidence" value="ECO:0007669"/>
    <property type="project" value="UniProtKB-SubCell"/>
</dbReference>
<evidence type="ECO:0000256" key="6">
    <source>
        <dbReference type="HAMAP-Rule" id="MF_01872"/>
    </source>
</evidence>
<name>A0A5J4IZA0_9FLAO</name>